<feature type="coiled-coil region" evidence="1">
    <location>
        <begin position="271"/>
        <end position="323"/>
    </location>
</feature>
<evidence type="ECO:0000313" key="2">
    <source>
        <dbReference type="EMBL" id="CCA71917.1"/>
    </source>
</evidence>
<proteinExistence type="predicted"/>
<sequence length="554" mass="62215">MSQIVEMVDTPVEQAILPLIANRATVVQAQATTPATLEPSIEYLEATVESALASFQTAQGEAFASLHRSLQPLIAKAKADEATLEKRRKRIDVLEPQLLDMEKRMTSLEEEVALTSANHIREKDMLEAALRSERAAIERLERRSIASEEAERELRERLKAREESFDRCFADWRAAEDKLSKIETEVGQLLSQIAIAKEENQAQKNNYDELDKMASQHIQVIAKLNERLTAETTRANDKELNLEAAHERVVSTLRRELEESRAKLLAESLSTSKLRNSLDELKARLAGVEVQKNDLEQRLICITSDWESELAEKEAEVQKFKGELHQTASLAKTIETRVSITEKSRAALGRALVYSAAVQDAQTMALQRLQLRSSARTYADKQRRRAMEKEHSATLRSKNEVHAAKLKRSEKDNLSLSSTLAAVQEELEATKSELEGTIKRLKDVEESKANMAASDSSVASLSPVITGPLLISLRPPPKIPLWILTRPTLSCQRSRGSMQSISSVQIDNWPSYKKRSMHYRTLRPLSPTSSPIFGASKKRIAKWSDDCGTPSRRM</sequence>
<gene>
    <name evidence="2" type="ORF">PIIN_05852</name>
</gene>
<keyword evidence="1" id="KW-0175">Coiled coil</keyword>
<reference evidence="2 3" key="1">
    <citation type="journal article" date="2011" name="PLoS Pathog.">
        <title>Endophytic Life Strategies Decoded by Genome and Transcriptome Analyses of the Mutualistic Root Symbiont Piriformospora indica.</title>
        <authorList>
            <person name="Zuccaro A."/>
            <person name="Lahrmann U."/>
            <person name="Guldener U."/>
            <person name="Langen G."/>
            <person name="Pfiffi S."/>
            <person name="Biedenkopf D."/>
            <person name="Wong P."/>
            <person name="Samans B."/>
            <person name="Grimm C."/>
            <person name="Basiewicz M."/>
            <person name="Murat C."/>
            <person name="Martin F."/>
            <person name="Kogel K.H."/>
        </authorList>
    </citation>
    <scope>NUCLEOTIDE SEQUENCE [LARGE SCALE GENOMIC DNA]</scope>
    <source>
        <strain evidence="2 3">DSM 11827</strain>
    </source>
</reference>
<organism evidence="2 3">
    <name type="scientific">Serendipita indica (strain DSM 11827)</name>
    <name type="common">Root endophyte fungus</name>
    <name type="synonym">Piriformospora indica</name>
    <dbReference type="NCBI Taxonomy" id="1109443"/>
    <lineage>
        <taxon>Eukaryota</taxon>
        <taxon>Fungi</taxon>
        <taxon>Dikarya</taxon>
        <taxon>Basidiomycota</taxon>
        <taxon>Agaricomycotina</taxon>
        <taxon>Agaricomycetes</taxon>
        <taxon>Sebacinales</taxon>
        <taxon>Serendipitaceae</taxon>
        <taxon>Serendipita</taxon>
    </lineage>
</organism>
<evidence type="ECO:0000313" key="3">
    <source>
        <dbReference type="Proteomes" id="UP000007148"/>
    </source>
</evidence>
<feature type="coiled-coil region" evidence="1">
    <location>
        <begin position="98"/>
        <end position="241"/>
    </location>
</feature>
<feature type="coiled-coil region" evidence="1">
    <location>
        <begin position="406"/>
        <end position="447"/>
    </location>
</feature>
<dbReference type="OMA" id="SINENHE"/>
<name>G4TKS4_SERID</name>
<accession>G4TKS4</accession>
<comment type="caution">
    <text evidence="2">The sequence shown here is derived from an EMBL/GenBank/DDBJ whole genome shotgun (WGS) entry which is preliminary data.</text>
</comment>
<dbReference type="AlphaFoldDB" id="G4TKS4"/>
<dbReference type="EMBL" id="CAFZ01000140">
    <property type="protein sequence ID" value="CCA71917.1"/>
    <property type="molecule type" value="Genomic_DNA"/>
</dbReference>
<dbReference type="STRING" id="1109443.G4TKS4"/>
<evidence type="ECO:0000256" key="1">
    <source>
        <dbReference type="SAM" id="Coils"/>
    </source>
</evidence>
<dbReference type="HOGENOM" id="CLU_491846_0_0_1"/>
<dbReference type="InParanoid" id="G4TKS4"/>
<protein>
    <submittedName>
        <fullName evidence="2">Uncharacterized protein</fullName>
    </submittedName>
</protein>
<keyword evidence="3" id="KW-1185">Reference proteome</keyword>
<dbReference type="Proteomes" id="UP000007148">
    <property type="component" value="Unassembled WGS sequence"/>
</dbReference>